<accession>A0AAD4M671</accession>
<name>A0AAD4M671_9AGAM</name>
<evidence type="ECO:0000313" key="2">
    <source>
        <dbReference type="EMBL" id="KAI0303541.1"/>
    </source>
</evidence>
<evidence type="ECO:0000259" key="1">
    <source>
        <dbReference type="PROSITE" id="PS51186"/>
    </source>
</evidence>
<reference evidence="2" key="1">
    <citation type="journal article" date="2022" name="New Phytol.">
        <title>Evolutionary transition to the ectomycorrhizal habit in the genomes of a hyperdiverse lineage of mushroom-forming fungi.</title>
        <authorList>
            <person name="Looney B."/>
            <person name="Miyauchi S."/>
            <person name="Morin E."/>
            <person name="Drula E."/>
            <person name="Courty P.E."/>
            <person name="Kohler A."/>
            <person name="Kuo A."/>
            <person name="LaButti K."/>
            <person name="Pangilinan J."/>
            <person name="Lipzen A."/>
            <person name="Riley R."/>
            <person name="Andreopoulos W."/>
            <person name="He G."/>
            <person name="Johnson J."/>
            <person name="Nolan M."/>
            <person name="Tritt A."/>
            <person name="Barry K.W."/>
            <person name="Grigoriev I.V."/>
            <person name="Nagy L.G."/>
            <person name="Hibbett D."/>
            <person name="Henrissat B."/>
            <person name="Matheny P.B."/>
            <person name="Labbe J."/>
            <person name="Martin F.M."/>
        </authorList>
    </citation>
    <scope>NUCLEOTIDE SEQUENCE</scope>
    <source>
        <strain evidence="2">BPL690</strain>
    </source>
</reference>
<dbReference type="AlphaFoldDB" id="A0AAD4M671"/>
<proteinExistence type="predicted"/>
<protein>
    <submittedName>
        <fullName evidence="2">Acyl-CoA N-acyltransferase</fullName>
    </submittedName>
</protein>
<keyword evidence="3" id="KW-1185">Reference proteome</keyword>
<dbReference type="SUPFAM" id="SSF55729">
    <property type="entry name" value="Acyl-CoA N-acyltransferases (Nat)"/>
    <property type="match status" value="1"/>
</dbReference>
<dbReference type="InterPro" id="IPR016181">
    <property type="entry name" value="Acyl_CoA_acyltransferase"/>
</dbReference>
<dbReference type="InterPro" id="IPR000182">
    <property type="entry name" value="GNAT_dom"/>
</dbReference>
<dbReference type="GO" id="GO:1990189">
    <property type="term" value="F:protein N-terminal-serine acetyltransferase activity"/>
    <property type="evidence" value="ECO:0007669"/>
    <property type="project" value="TreeGrafter"/>
</dbReference>
<sequence length="251" mass="28554">MRYVNSYNPSERPELHGCYGPDPYDVNWVFPLHESSLKSERVTLTPFIPSIHANELFRQIKAHPGLQHWLPFDILDMDELLAVLELRFRRDPSNILFAIIDHVHGGTLTGTIGLLKASPVHLSVEIGWVFVFPSFQHTHVTSNAVGLLLQYCLELSSTPARPGLGLRRVQWFTHIENKASRRTALRMGLKEEATLRWERTLPEGKVGNGIAVREGDPQSTRPSRHTVVFSLCADDWEKDGKGHVRQLIDRK</sequence>
<gene>
    <name evidence="2" type="ORF">B0F90DRAFT_1711803</name>
</gene>
<evidence type="ECO:0000313" key="3">
    <source>
        <dbReference type="Proteomes" id="UP001203297"/>
    </source>
</evidence>
<feature type="domain" description="N-acetyltransferase" evidence="1">
    <location>
        <begin position="55"/>
        <end position="208"/>
    </location>
</feature>
<organism evidence="2 3">
    <name type="scientific">Multifurca ochricompacta</name>
    <dbReference type="NCBI Taxonomy" id="376703"/>
    <lineage>
        <taxon>Eukaryota</taxon>
        <taxon>Fungi</taxon>
        <taxon>Dikarya</taxon>
        <taxon>Basidiomycota</taxon>
        <taxon>Agaricomycotina</taxon>
        <taxon>Agaricomycetes</taxon>
        <taxon>Russulales</taxon>
        <taxon>Russulaceae</taxon>
        <taxon>Multifurca</taxon>
    </lineage>
</organism>
<dbReference type="Gene3D" id="3.40.630.30">
    <property type="match status" value="1"/>
</dbReference>
<dbReference type="InterPro" id="IPR051908">
    <property type="entry name" value="Ribosomal_N-acetyltransferase"/>
</dbReference>
<dbReference type="GO" id="GO:0008999">
    <property type="term" value="F:protein-N-terminal-alanine acetyltransferase activity"/>
    <property type="evidence" value="ECO:0007669"/>
    <property type="project" value="TreeGrafter"/>
</dbReference>
<dbReference type="PROSITE" id="PS51186">
    <property type="entry name" value="GNAT"/>
    <property type="match status" value="1"/>
</dbReference>
<dbReference type="Pfam" id="PF13302">
    <property type="entry name" value="Acetyltransf_3"/>
    <property type="match status" value="1"/>
</dbReference>
<comment type="caution">
    <text evidence="2">The sequence shown here is derived from an EMBL/GenBank/DDBJ whole genome shotgun (WGS) entry which is preliminary data.</text>
</comment>
<dbReference type="EMBL" id="WTXG01000009">
    <property type="protein sequence ID" value="KAI0303541.1"/>
    <property type="molecule type" value="Genomic_DNA"/>
</dbReference>
<dbReference type="PANTHER" id="PTHR43441">
    <property type="entry name" value="RIBOSOMAL-PROTEIN-SERINE ACETYLTRANSFERASE"/>
    <property type="match status" value="1"/>
</dbReference>
<dbReference type="PANTHER" id="PTHR43441:SF5">
    <property type="entry name" value="FAMILY ACETYLTRANSFERASE, PUTATIVE-RELATED"/>
    <property type="match status" value="1"/>
</dbReference>
<dbReference type="Proteomes" id="UP001203297">
    <property type="component" value="Unassembled WGS sequence"/>
</dbReference>